<dbReference type="EMBL" id="OW240914">
    <property type="protein sequence ID" value="CAH2273712.1"/>
    <property type="molecule type" value="Genomic_DNA"/>
</dbReference>
<proteinExistence type="predicted"/>
<feature type="non-terminal residue" evidence="1">
    <location>
        <position position="59"/>
    </location>
</feature>
<dbReference type="AlphaFoldDB" id="A0AAD1RKN3"/>
<keyword evidence="2" id="KW-1185">Reference proteome</keyword>
<name>A0AAD1RKN3_PELCU</name>
<protein>
    <submittedName>
        <fullName evidence="1">Uncharacterized protein</fullName>
    </submittedName>
</protein>
<gene>
    <name evidence="1" type="ORF">PECUL_23A050096</name>
</gene>
<dbReference type="Proteomes" id="UP001295444">
    <property type="component" value="Chromosome 03"/>
</dbReference>
<accession>A0AAD1RKN3</accession>
<reference evidence="1" key="1">
    <citation type="submission" date="2022-03" db="EMBL/GenBank/DDBJ databases">
        <authorList>
            <person name="Alioto T."/>
            <person name="Alioto T."/>
            <person name="Gomez Garrido J."/>
        </authorList>
    </citation>
    <scope>NUCLEOTIDE SEQUENCE</scope>
</reference>
<sequence>NLNIKRAEPGFRKRHWWKSCVCGRHRIRCCRWEMGSREERKEEWRREESIGEEKQYDSE</sequence>
<evidence type="ECO:0000313" key="1">
    <source>
        <dbReference type="EMBL" id="CAH2273712.1"/>
    </source>
</evidence>
<feature type="non-terminal residue" evidence="1">
    <location>
        <position position="1"/>
    </location>
</feature>
<evidence type="ECO:0000313" key="2">
    <source>
        <dbReference type="Proteomes" id="UP001295444"/>
    </source>
</evidence>
<organism evidence="1 2">
    <name type="scientific">Pelobates cultripes</name>
    <name type="common">Western spadefoot toad</name>
    <dbReference type="NCBI Taxonomy" id="61616"/>
    <lineage>
        <taxon>Eukaryota</taxon>
        <taxon>Metazoa</taxon>
        <taxon>Chordata</taxon>
        <taxon>Craniata</taxon>
        <taxon>Vertebrata</taxon>
        <taxon>Euteleostomi</taxon>
        <taxon>Amphibia</taxon>
        <taxon>Batrachia</taxon>
        <taxon>Anura</taxon>
        <taxon>Pelobatoidea</taxon>
        <taxon>Pelobatidae</taxon>
        <taxon>Pelobates</taxon>
    </lineage>
</organism>